<dbReference type="OrthoDB" id="1048788at2"/>
<name>A0A2U1JR67_9FLAO</name>
<evidence type="ECO:0000313" key="3">
    <source>
        <dbReference type="Proteomes" id="UP000245449"/>
    </source>
</evidence>
<comment type="caution">
    <text evidence="2">The sequence shown here is derived from an EMBL/GenBank/DDBJ whole genome shotgun (WGS) entry which is preliminary data.</text>
</comment>
<dbReference type="AlphaFoldDB" id="A0A2U1JR67"/>
<keyword evidence="3" id="KW-1185">Reference proteome</keyword>
<proteinExistence type="predicted"/>
<dbReference type="Pfam" id="PF12725">
    <property type="entry name" value="DUF3810"/>
    <property type="match status" value="1"/>
</dbReference>
<accession>A0A2U1JR67</accession>
<organism evidence="2 3">
    <name type="scientific">Flavobacterium psychrotolerans</name>
    <dbReference type="NCBI Taxonomy" id="2169410"/>
    <lineage>
        <taxon>Bacteria</taxon>
        <taxon>Pseudomonadati</taxon>
        <taxon>Bacteroidota</taxon>
        <taxon>Flavobacteriia</taxon>
        <taxon>Flavobacteriales</taxon>
        <taxon>Flavobacteriaceae</taxon>
        <taxon>Flavobacterium</taxon>
    </lineage>
</organism>
<evidence type="ECO:0000313" key="2">
    <source>
        <dbReference type="EMBL" id="PWA07464.1"/>
    </source>
</evidence>
<gene>
    <name evidence="2" type="ORF">DB895_01745</name>
</gene>
<feature type="transmembrane region" description="Helical" evidence="1">
    <location>
        <begin position="47"/>
        <end position="72"/>
    </location>
</feature>
<evidence type="ECO:0000256" key="1">
    <source>
        <dbReference type="SAM" id="Phobius"/>
    </source>
</evidence>
<protein>
    <submittedName>
        <fullName evidence="2">DUF3810 domain-containing protein</fullName>
    </submittedName>
</protein>
<dbReference type="EMBL" id="QCZI01000001">
    <property type="protein sequence ID" value="PWA07464.1"/>
    <property type="molecule type" value="Genomic_DNA"/>
</dbReference>
<dbReference type="RefSeq" id="WP_116723610.1">
    <property type="nucleotide sequence ID" value="NZ_QCZI01000001.1"/>
</dbReference>
<sequence>MKRKYILPFLLLVQIIFLQIVSFFPEYIEHFYSNGVYPIISGFLRFAFGKIFFSIGDCIYFLLIFFVLRWFWNKRTSWTRGAAEPSGAKSNLKNNILQILSFFSVFYFLFHLLWAFNYYRQPLFEKMKINTEYSDADLLLFTQKLIAKTNTIQHQITKNDSLKIVFPYSQEQTFKMNLDGYKNLSDEYSDFKYSNLSVKKSIISLPLSYMGFGGYLNPFTNEAQVNYLGPLFNFPTTTCHEMAHQIGYASESECNFIGFLASVKNENLYFKYSGYSLALRYCLANWGIRNPKTLKQLLQTIHPGILKNYQESEEFWKQYETPIETGFRIFYDNFLKMNQQKDGMDSYSKFVDLMVNYYREREL</sequence>
<feature type="transmembrane region" description="Helical" evidence="1">
    <location>
        <begin position="99"/>
        <end position="119"/>
    </location>
</feature>
<keyword evidence="1" id="KW-0472">Membrane</keyword>
<dbReference type="InterPro" id="IPR024294">
    <property type="entry name" value="DUF3810"/>
</dbReference>
<keyword evidence="1" id="KW-0812">Transmembrane</keyword>
<dbReference type="Proteomes" id="UP000245449">
    <property type="component" value="Unassembled WGS sequence"/>
</dbReference>
<reference evidence="2 3" key="1">
    <citation type="submission" date="2018-04" db="EMBL/GenBank/DDBJ databases">
        <title>Flavobacterium sp. nov., isolated from glacier ice.</title>
        <authorList>
            <person name="Liu Q."/>
            <person name="Xin Y.-H."/>
        </authorList>
    </citation>
    <scope>NUCLEOTIDE SEQUENCE [LARGE SCALE GENOMIC DNA]</scope>
    <source>
        <strain evidence="2 3">RB1R5</strain>
    </source>
</reference>
<keyword evidence="1" id="KW-1133">Transmembrane helix</keyword>